<comment type="subcellular location">
    <subcellularLocation>
        <location evidence="1">Secreted</location>
    </subcellularLocation>
</comment>
<evidence type="ECO:0000256" key="2">
    <source>
        <dbReference type="ARBA" id="ARBA00011073"/>
    </source>
</evidence>
<name>A0A7J6E8G2_CANSA</name>
<evidence type="ECO:0000256" key="1">
    <source>
        <dbReference type="ARBA" id="ARBA00004613"/>
    </source>
</evidence>
<sequence length="167" mass="18887">MAQYCSSADILKAFDEAIHDGVDVLSLSIGFKIPMFSDVDERDGIATGSFHAMARGITVVCGAGNDGPSAQTVQNTAPWILTVAASSIDRAFVNSITLGNNKTLMKYFMYRYLYNYVTMWINFEKYTTWLRNMEYEWECSNHVRVSDDSQEGDSIVMCWTIQHLTYN</sequence>
<evidence type="ECO:0000256" key="4">
    <source>
        <dbReference type="PROSITE-ProRule" id="PRU01240"/>
    </source>
</evidence>
<dbReference type="InterPro" id="IPR036852">
    <property type="entry name" value="Peptidase_S8/S53_dom_sf"/>
</dbReference>
<accession>A0A7J6E8G2</accession>
<gene>
    <name evidence="6" type="ORF">G4B88_026876</name>
</gene>
<feature type="domain" description="Peptidase S8/S53" evidence="5">
    <location>
        <begin position="5"/>
        <end position="100"/>
    </location>
</feature>
<dbReference type="GO" id="GO:0004252">
    <property type="term" value="F:serine-type endopeptidase activity"/>
    <property type="evidence" value="ECO:0007669"/>
    <property type="project" value="InterPro"/>
</dbReference>
<evidence type="ECO:0000256" key="3">
    <source>
        <dbReference type="ARBA" id="ARBA00022729"/>
    </source>
</evidence>
<dbReference type="Proteomes" id="UP000583929">
    <property type="component" value="Unassembled WGS sequence"/>
</dbReference>
<dbReference type="Gene3D" id="3.40.50.200">
    <property type="entry name" value="Peptidase S8/S53 domain"/>
    <property type="match status" value="1"/>
</dbReference>
<keyword evidence="3" id="KW-0732">Signal</keyword>
<protein>
    <recommendedName>
        <fullName evidence="5">Peptidase S8/S53 domain-containing protein</fullName>
    </recommendedName>
</protein>
<comment type="similarity">
    <text evidence="2 4">Belongs to the peptidase S8 family.</text>
</comment>
<evidence type="ECO:0000313" key="6">
    <source>
        <dbReference type="EMBL" id="KAF4354591.1"/>
    </source>
</evidence>
<comment type="caution">
    <text evidence="6">The sequence shown here is derived from an EMBL/GenBank/DDBJ whole genome shotgun (WGS) entry which is preliminary data.</text>
</comment>
<keyword evidence="7" id="KW-1185">Reference proteome</keyword>
<dbReference type="PANTHER" id="PTHR10795">
    <property type="entry name" value="PROPROTEIN CONVERTASE SUBTILISIN/KEXIN"/>
    <property type="match status" value="1"/>
</dbReference>
<dbReference type="SUPFAM" id="SSF52743">
    <property type="entry name" value="Subtilisin-like"/>
    <property type="match status" value="1"/>
</dbReference>
<dbReference type="InterPro" id="IPR045051">
    <property type="entry name" value="SBT"/>
</dbReference>
<evidence type="ECO:0000259" key="5">
    <source>
        <dbReference type="Pfam" id="PF00082"/>
    </source>
</evidence>
<comment type="caution">
    <text evidence="4">Lacks conserved residue(s) required for the propagation of feature annotation.</text>
</comment>
<dbReference type="AlphaFoldDB" id="A0A7J6E8G2"/>
<dbReference type="EMBL" id="JAATIQ010000474">
    <property type="protein sequence ID" value="KAF4354591.1"/>
    <property type="molecule type" value="Genomic_DNA"/>
</dbReference>
<dbReference type="PROSITE" id="PS51892">
    <property type="entry name" value="SUBTILASE"/>
    <property type="match status" value="1"/>
</dbReference>
<evidence type="ECO:0000313" key="7">
    <source>
        <dbReference type="Proteomes" id="UP000583929"/>
    </source>
</evidence>
<dbReference type="GO" id="GO:0005576">
    <property type="term" value="C:extracellular region"/>
    <property type="evidence" value="ECO:0007669"/>
    <property type="project" value="UniProtKB-SubCell"/>
</dbReference>
<dbReference type="InterPro" id="IPR000209">
    <property type="entry name" value="Peptidase_S8/S53_dom"/>
</dbReference>
<dbReference type="GO" id="GO:0006508">
    <property type="term" value="P:proteolysis"/>
    <property type="evidence" value="ECO:0007669"/>
    <property type="project" value="InterPro"/>
</dbReference>
<reference evidence="6 7" key="1">
    <citation type="journal article" date="2020" name="bioRxiv">
        <title>Sequence and annotation of 42 cannabis genomes reveals extensive copy number variation in cannabinoid synthesis and pathogen resistance genes.</title>
        <authorList>
            <person name="Mckernan K.J."/>
            <person name="Helbert Y."/>
            <person name="Kane L.T."/>
            <person name="Ebling H."/>
            <person name="Zhang L."/>
            <person name="Liu B."/>
            <person name="Eaton Z."/>
            <person name="Mclaughlin S."/>
            <person name="Kingan S."/>
            <person name="Baybayan P."/>
            <person name="Concepcion G."/>
            <person name="Jordan M."/>
            <person name="Riva A."/>
            <person name="Barbazuk W."/>
            <person name="Harkins T."/>
        </authorList>
    </citation>
    <scope>NUCLEOTIDE SEQUENCE [LARGE SCALE GENOMIC DNA]</scope>
    <source>
        <strain evidence="7">cv. Jamaican Lion 4</strain>
        <tissue evidence="6">Leaf</tissue>
    </source>
</reference>
<proteinExistence type="inferred from homology"/>
<dbReference type="Pfam" id="PF00082">
    <property type="entry name" value="Peptidase_S8"/>
    <property type="match status" value="1"/>
</dbReference>
<organism evidence="6 7">
    <name type="scientific">Cannabis sativa</name>
    <name type="common">Hemp</name>
    <name type="synonym">Marijuana</name>
    <dbReference type="NCBI Taxonomy" id="3483"/>
    <lineage>
        <taxon>Eukaryota</taxon>
        <taxon>Viridiplantae</taxon>
        <taxon>Streptophyta</taxon>
        <taxon>Embryophyta</taxon>
        <taxon>Tracheophyta</taxon>
        <taxon>Spermatophyta</taxon>
        <taxon>Magnoliopsida</taxon>
        <taxon>eudicotyledons</taxon>
        <taxon>Gunneridae</taxon>
        <taxon>Pentapetalae</taxon>
        <taxon>rosids</taxon>
        <taxon>fabids</taxon>
        <taxon>Rosales</taxon>
        <taxon>Cannabaceae</taxon>
        <taxon>Cannabis</taxon>
    </lineage>
</organism>